<evidence type="ECO:0000313" key="2">
    <source>
        <dbReference type="EMBL" id="SMD24704.1"/>
    </source>
</evidence>
<gene>
    <name evidence="2" type="ORF">SAMN05660733_07807</name>
</gene>
<evidence type="ECO:0000313" key="3">
    <source>
        <dbReference type="Proteomes" id="UP000192840"/>
    </source>
</evidence>
<dbReference type="OrthoDB" id="9980592at2"/>
<organism evidence="2 3">
    <name type="scientific">Lentzea albidocapillata</name>
    <dbReference type="NCBI Taxonomy" id="40571"/>
    <lineage>
        <taxon>Bacteria</taxon>
        <taxon>Bacillati</taxon>
        <taxon>Actinomycetota</taxon>
        <taxon>Actinomycetes</taxon>
        <taxon>Pseudonocardiales</taxon>
        <taxon>Pseudonocardiaceae</taxon>
        <taxon>Lentzea</taxon>
    </lineage>
</organism>
<dbReference type="AlphaFoldDB" id="A0A1W2FSE4"/>
<feature type="region of interest" description="Disordered" evidence="1">
    <location>
        <begin position="50"/>
        <end position="85"/>
    </location>
</feature>
<dbReference type="RefSeq" id="WP_030480808.1">
    <property type="nucleotide sequence ID" value="NZ_FWYC01000022.1"/>
</dbReference>
<protein>
    <submittedName>
        <fullName evidence="2">Ubiquinol-cytochrome c reductase cytochrome b subunit</fullName>
    </submittedName>
</protein>
<proteinExistence type="predicted"/>
<dbReference type="STRING" id="40571.SAMN05660733_07807"/>
<dbReference type="eggNOG" id="COG1290">
    <property type="taxonomic scope" value="Bacteria"/>
</dbReference>
<name>A0A1W2FSE4_9PSEU</name>
<keyword evidence="3" id="KW-1185">Reference proteome</keyword>
<accession>A0A1W2FSE4</accession>
<sequence length="85" mass="9337">MTSSYRVCLGQQRRDRETLEHSIETGIVKRQSHGAFLELHQPLGRNGLPYAGAPVPKKPNEIGAAGKPVPGGFFSPDPQNSDERR</sequence>
<reference evidence="3" key="1">
    <citation type="submission" date="2017-04" db="EMBL/GenBank/DDBJ databases">
        <authorList>
            <person name="Varghese N."/>
            <person name="Submissions S."/>
        </authorList>
    </citation>
    <scope>NUCLEOTIDE SEQUENCE [LARGE SCALE GENOMIC DNA]</scope>
    <source>
        <strain evidence="3">DSM 44073</strain>
    </source>
</reference>
<evidence type="ECO:0000256" key="1">
    <source>
        <dbReference type="SAM" id="MobiDB-lite"/>
    </source>
</evidence>
<dbReference type="Proteomes" id="UP000192840">
    <property type="component" value="Unassembled WGS sequence"/>
</dbReference>
<dbReference type="EMBL" id="FWYC01000022">
    <property type="protein sequence ID" value="SMD24704.1"/>
    <property type="molecule type" value="Genomic_DNA"/>
</dbReference>